<name>A0ABQ0CBE2_9PROT</name>
<dbReference type="PANTHER" id="PTHR11228">
    <property type="entry name" value="RADICAL SAM DOMAIN PROTEIN"/>
    <property type="match status" value="1"/>
</dbReference>
<dbReference type="SFLD" id="SFLDG01067">
    <property type="entry name" value="SPASM/twitch_domain_containing"/>
    <property type="match status" value="1"/>
</dbReference>
<dbReference type="InterPro" id="IPR023885">
    <property type="entry name" value="4Fe4S-binding_SPASM_dom"/>
</dbReference>
<dbReference type="CDD" id="cd01335">
    <property type="entry name" value="Radical_SAM"/>
    <property type="match status" value="1"/>
</dbReference>
<comment type="caution">
    <text evidence="8">The sequence shown here is derived from an EMBL/GenBank/DDBJ whole genome shotgun (WGS) entry which is preliminary data.</text>
</comment>
<evidence type="ECO:0000256" key="3">
    <source>
        <dbReference type="ARBA" id="ARBA00022691"/>
    </source>
</evidence>
<dbReference type="PROSITE" id="PS51918">
    <property type="entry name" value="RADICAL_SAM"/>
    <property type="match status" value="1"/>
</dbReference>
<dbReference type="InterPro" id="IPR034391">
    <property type="entry name" value="AdoMet-like_SPASM_containing"/>
</dbReference>
<keyword evidence="4" id="KW-0479">Metal-binding</keyword>
<dbReference type="CDD" id="cd21109">
    <property type="entry name" value="SPASM"/>
    <property type="match status" value="1"/>
</dbReference>
<proteinExistence type="predicted"/>
<sequence length="347" mass="40126">MRTIPTRLESHPELRRRLCAEAKRRGGLVLPYAPLEIFVDPTNICDLRCTFCPQSNWGERQRGFMSMELFERVIAEVAVLKPRQLKLFCYGETLLHPQLPEMIHKAEETGVPVIIHTNAKRLDEEMARRILDTPLSEICFSFDTADRDLYNRMRIRSDFDRVLGNIRRFLTLRQERGASRPQVILQEIIPFAPDKPCVNTPEYRQLFDGFDVRLDVRFLHSFAGASTESQFETMRLSGTSPCHEIYHRLVIAFDGKVHACCLDPEGHNIIGDLAAGDTITSAWNSPAMQRLRHLTQTGGMGAIAPCNQCHMLHHPYQKRRRFWRRIPARLLWWWYTRSLAPPAPPTP</sequence>
<organism evidence="8 9">
    <name type="scientific">Candidatus Magnetaquiglobus chichijimensis</name>
    <dbReference type="NCBI Taxonomy" id="3141448"/>
    <lineage>
        <taxon>Bacteria</taxon>
        <taxon>Pseudomonadati</taxon>
        <taxon>Pseudomonadota</taxon>
        <taxon>Magnetococcia</taxon>
        <taxon>Magnetococcales</taxon>
        <taxon>Candidatus Magnetaquicoccaceae</taxon>
        <taxon>Candidatus Magnetaquiglobus</taxon>
    </lineage>
</organism>
<evidence type="ECO:0000256" key="6">
    <source>
        <dbReference type="ARBA" id="ARBA00023014"/>
    </source>
</evidence>
<keyword evidence="2" id="KW-0004">4Fe-4S</keyword>
<dbReference type="InterPro" id="IPR007197">
    <property type="entry name" value="rSAM"/>
</dbReference>
<dbReference type="Proteomes" id="UP001628193">
    <property type="component" value="Unassembled WGS sequence"/>
</dbReference>
<dbReference type="InterPro" id="IPR058240">
    <property type="entry name" value="rSAM_sf"/>
</dbReference>
<reference evidence="8 9" key="1">
    <citation type="submission" date="2024-09" db="EMBL/GenBank/DDBJ databases">
        <title>Draft genome sequence of Candidatus Magnetaquicoccaceae bacterium FCR-1.</title>
        <authorList>
            <person name="Shimoshige H."/>
            <person name="Shimamura S."/>
            <person name="Taoka A."/>
            <person name="Kobayashi H."/>
            <person name="Maekawa T."/>
        </authorList>
    </citation>
    <scope>NUCLEOTIDE SEQUENCE [LARGE SCALE GENOMIC DNA]</scope>
    <source>
        <strain evidence="8 9">FCR-1</strain>
    </source>
</reference>
<dbReference type="SUPFAM" id="SSF102114">
    <property type="entry name" value="Radical SAM enzymes"/>
    <property type="match status" value="1"/>
</dbReference>
<keyword evidence="9" id="KW-1185">Reference proteome</keyword>
<keyword evidence="5" id="KW-0408">Iron</keyword>
<comment type="cofactor">
    <cofactor evidence="1">
        <name>[4Fe-4S] cluster</name>
        <dbReference type="ChEBI" id="CHEBI:49883"/>
    </cofactor>
</comment>
<protein>
    <submittedName>
        <fullName evidence="8">GTP 3',8-cyclase</fullName>
    </submittedName>
</protein>
<evidence type="ECO:0000256" key="1">
    <source>
        <dbReference type="ARBA" id="ARBA00001966"/>
    </source>
</evidence>
<gene>
    <name evidence="8" type="primary">moaA_2</name>
    <name evidence="8" type="ORF">SIID45300_02552</name>
</gene>
<evidence type="ECO:0000259" key="7">
    <source>
        <dbReference type="PROSITE" id="PS51918"/>
    </source>
</evidence>
<dbReference type="SFLD" id="SFLDS00029">
    <property type="entry name" value="Radical_SAM"/>
    <property type="match status" value="1"/>
</dbReference>
<evidence type="ECO:0000256" key="4">
    <source>
        <dbReference type="ARBA" id="ARBA00022723"/>
    </source>
</evidence>
<evidence type="ECO:0000313" key="8">
    <source>
        <dbReference type="EMBL" id="GAB0058207.1"/>
    </source>
</evidence>
<evidence type="ECO:0000256" key="2">
    <source>
        <dbReference type="ARBA" id="ARBA00022485"/>
    </source>
</evidence>
<keyword evidence="3" id="KW-0949">S-adenosyl-L-methionine</keyword>
<dbReference type="Gene3D" id="3.20.20.70">
    <property type="entry name" value="Aldolase class I"/>
    <property type="match status" value="1"/>
</dbReference>
<dbReference type="InterPro" id="IPR050377">
    <property type="entry name" value="Radical_SAM_PqqE_MftC-like"/>
</dbReference>
<feature type="domain" description="Radical SAM core" evidence="7">
    <location>
        <begin position="31"/>
        <end position="232"/>
    </location>
</feature>
<dbReference type="Pfam" id="PF04055">
    <property type="entry name" value="Radical_SAM"/>
    <property type="match status" value="1"/>
</dbReference>
<dbReference type="EMBL" id="BAAFGK010000004">
    <property type="protein sequence ID" value="GAB0058207.1"/>
    <property type="molecule type" value="Genomic_DNA"/>
</dbReference>
<dbReference type="SFLD" id="SFLDG01387">
    <property type="entry name" value="BtrN-like_SPASM_domain_contain"/>
    <property type="match status" value="1"/>
</dbReference>
<dbReference type="InterPro" id="IPR013785">
    <property type="entry name" value="Aldolase_TIM"/>
</dbReference>
<evidence type="ECO:0000256" key="5">
    <source>
        <dbReference type="ARBA" id="ARBA00023004"/>
    </source>
</evidence>
<dbReference type="Pfam" id="PF13186">
    <property type="entry name" value="SPASM"/>
    <property type="match status" value="1"/>
</dbReference>
<evidence type="ECO:0000313" key="9">
    <source>
        <dbReference type="Proteomes" id="UP001628193"/>
    </source>
</evidence>
<dbReference type="PANTHER" id="PTHR11228:SF34">
    <property type="entry name" value="TUNGSTEN-CONTAINING ALDEHYDE FERREDOXIN OXIDOREDUCTASE COFACTOR MODIFYING PROTEIN"/>
    <property type="match status" value="1"/>
</dbReference>
<accession>A0ABQ0CBE2</accession>
<dbReference type="RefSeq" id="WP_420905886.1">
    <property type="nucleotide sequence ID" value="NZ_BAAFGK010000004.1"/>
</dbReference>
<keyword evidence="6" id="KW-0411">Iron-sulfur</keyword>